<accession>A0AAW0S2A9</accession>
<proteinExistence type="predicted"/>
<dbReference type="AlphaFoldDB" id="A0AAW0S2A9"/>
<evidence type="ECO:0000256" key="1">
    <source>
        <dbReference type="SAM" id="MobiDB-lite"/>
    </source>
</evidence>
<reference evidence="2 3" key="1">
    <citation type="submission" date="2020-02" db="EMBL/GenBank/DDBJ databases">
        <title>Comparative genomics of the hypocrealean fungal genus Beauvera.</title>
        <authorList>
            <person name="Showalter D.N."/>
            <person name="Bushley K.E."/>
            <person name="Rehner S.A."/>
        </authorList>
    </citation>
    <scope>NUCLEOTIDE SEQUENCE [LARGE SCALE GENOMIC DNA]</scope>
    <source>
        <strain evidence="2 3">ARSEF4384</strain>
    </source>
</reference>
<feature type="region of interest" description="Disordered" evidence="1">
    <location>
        <begin position="1"/>
        <end position="66"/>
    </location>
</feature>
<dbReference type="EMBL" id="JAAHCF010000073">
    <property type="protein sequence ID" value="KAK8148778.1"/>
    <property type="molecule type" value="Genomic_DNA"/>
</dbReference>
<keyword evidence="3" id="KW-1185">Reference proteome</keyword>
<dbReference type="Proteomes" id="UP001397290">
    <property type="component" value="Unassembled WGS sequence"/>
</dbReference>
<evidence type="ECO:0000313" key="3">
    <source>
        <dbReference type="Proteomes" id="UP001397290"/>
    </source>
</evidence>
<feature type="compositionally biased region" description="Polar residues" evidence="1">
    <location>
        <begin position="21"/>
        <end position="32"/>
    </location>
</feature>
<organism evidence="2 3">
    <name type="scientific">Beauveria asiatica</name>
    <dbReference type="NCBI Taxonomy" id="1069075"/>
    <lineage>
        <taxon>Eukaryota</taxon>
        <taxon>Fungi</taxon>
        <taxon>Dikarya</taxon>
        <taxon>Ascomycota</taxon>
        <taxon>Pezizomycotina</taxon>
        <taxon>Sordariomycetes</taxon>
        <taxon>Hypocreomycetidae</taxon>
        <taxon>Hypocreales</taxon>
        <taxon>Cordycipitaceae</taxon>
        <taxon>Beauveria</taxon>
    </lineage>
</organism>
<evidence type="ECO:0000313" key="2">
    <source>
        <dbReference type="EMBL" id="KAK8148778.1"/>
    </source>
</evidence>
<name>A0AAW0S2A9_9HYPO</name>
<gene>
    <name evidence="2" type="ORF">G3M48_009180</name>
</gene>
<sequence length="106" mass="11623">MAPLPPNVVSAGDAPRRDASVNPNSLKSTQRAITRDSIPVHTCRGRSPVRQQPIRPSAEKRKQFLNSNPFAPLAIEDQGADDPVADTEVQWRQTLAACPPKQDFLL</sequence>
<comment type="caution">
    <text evidence="2">The sequence shown here is derived from an EMBL/GenBank/DDBJ whole genome shotgun (WGS) entry which is preliminary data.</text>
</comment>
<protein>
    <submittedName>
        <fullName evidence="2">Uncharacterized protein</fullName>
    </submittedName>
</protein>